<dbReference type="Pfam" id="PF00892">
    <property type="entry name" value="EamA"/>
    <property type="match status" value="2"/>
</dbReference>
<feature type="transmembrane region" description="Helical" evidence="1">
    <location>
        <begin position="45"/>
        <end position="69"/>
    </location>
</feature>
<protein>
    <submittedName>
        <fullName evidence="3">EamA family transporter</fullName>
    </submittedName>
</protein>
<dbReference type="EMBL" id="JAAAML010000003">
    <property type="protein sequence ID" value="MCO6409745.1"/>
    <property type="molecule type" value="Genomic_DNA"/>
</dbReference>
<keyword evidence="4" id="KW-1185">Reference proteome</keyword>
<keyword evidence="1" id="KW-0812">Transmembrane</keyword>
<feature type="transmembrane region" description="Helical" evidence="1">
    <location>
        <begin position="189"/>
        <end position="212"/>
    </location>
</feature>
<feature type="transmembrane region" description="Helical" evidence="1">
    <location>
        <begin position="287"/>
        <end position="305"/>
    </location>
</feature>
<evidence type="ECO:0000256" key="1">
    <source>
        <dbReference type="SAM" id="Phobius"/>
    </source>
</evidence>
<feature type="transmembrane region" description="Helical" evidence="1">
    <location>
        <begin position="158"/>
        <end position="177"/>
    </location>
</feature>
<dbReference type="PANTHER" id="PTHR22911:SF135">
    <property type="entry name" value="BLR4310 PROTEIN"/>
    <property type="match status" value="1"/>
</dbReference>
<accession>A0ABT1CW23</accession>
<reference evidence="3 4" key="1">
    <citation type="submission" date="2020-01" db="EMBL/GenBank/DDBJ databases">
        <title>Genomes of bacteria type strains.</title>
        <authorList>
            <person name="Chen J."/>
            <person name="Zhu S."/>
            <person name="Yang J."/>
        </authorList>
    </citation>
    <scope>NUCLEOTIDE SEQUENCE [LARGE SCALE GENOMIC DNA]</scope>
    <source>
        <strain evidence="3 4">DSM 16655</strain>
    </source>
</reference>
<proteinExistence type="predicted"/>
<feature type="transmembrane region" description="Helical" evidence="1">
    <location>
        <begin position="81"/>
        <end position="101"/>
    </location>
</feature>
<feature type="transmembrane region" description="Helical" evidence="1">
    <location>
        <begin position="135"/>
        <end position="152"/>
    </location>
</feature>
<dbReference type="InterPro" id="IPR037185">
    <property type="entry name" value="EmrE-like"/>
</dbReference>
<feature type="domain" description="EamA" evidence="2">
    <location>
        <begin position="18"/>
        <end position="148"/>
    </location>
</feature>
<keyword evidence="1" id="KW-1133">Transmembrane helix</keyword>
<feature type="transmembrane region" description="Helical" evidence="1">
    <location>
        <begin position="107"/>
        <end position="126"/>
    </location>
</feature>
<dbReference type="RefSeq" id="WP_252916542.1">
    <property type="nucleotide sequence ID" value="NZ_JAAAML010000003.1"/>
</dbReference>
<dbReference type="SUPFAM" id="SSF103481">
    <property type="entry name" value="Multidrug resistance efflux transporter EmrE"/>
    <property type="match status" value="2"/>
</dbReference>
<organism evidence="3 4">
    <name type="scientific">Hoeflea alexandrii</name>
    <dbReference type="NCBI Taxonomy" id="288436"/>
    <lineage>
        <taxon>Bacteria</taxon>
        <taxon>Pseudomonadati</taxon>
        <taxon>Pseudomonadota</taxon>
        <taxon>Alphaproteobacteria</taxon>
        <taxon>Hyphomicrobiales</taxon>
        <taxon>Rhizobiaceae</taxon>
        <taxon>Hoeflea</taxon>
    </lineage>
</organism>
<feature type="transmembrane region" description="Helical" evidence="1">
    <location>
        <begin position="232"/>
        <end position="250"/>
    </location>
</feature>
<dbReference type="PANTHER" id="PTHR22911">
    <property type="entry name" value="ACYL-MALONYL CONDENSING ENZYME-RELATED"/>
    <property type="match status" value="1"/>
</dbReference>
<evidence type="ECO:0000313" key="4">
    <source>
        <dbReference type="Proteomes" id="UP001320715"/>
    </source>
</evidence>
<evidence type="ECO:0000259" key="2">
    <source>
        <dbReference type="Pfam" id="PF00892"/>
    </source>
</evidence>
<feature type="domain" description="EamA" evidence="2">
    <location>
        <begin position="158"/>
        <end position="299"/>
    </location>
</feature>
<name>A0ABT1CW23_9HYPH</name>
<feature type="transmembrane region" description="Helical" evidence="1">
    <location>
        <begin position="262"/>
        <end position="281"/>
    </location>
</feature>
<comment type="caution">
    <text evidence="3">The sequence shown here is derived from an EMBL/GenBank/DDBJ whole genome shotgun (WGS) entry which is preliminary data.</text>
</comment>
<evidence type="ECO:0000313" key="3">
    <source>
        <dbReference type="EMBL" id="MCO6409745.1"/>
    </source>
</evidence>
<gene>
    <name evidence="3" type="ORF">GTW23_16300</name>
</gene>
<dbReference type="InterPro" id="IPR000620">
    <property type="entry name" value="EamA_dom"/>
</dbReference>
<sequence>MTAVASLAPAQSSRPIEGIACVLGGAWCFVGQDLLIKDLLGAQPLWMLIFARACIAVLVLAPLITWLGGKHSLYTPLWPIHLLRAFLLTGGFAMFYAAFPFMPLAEVSTIFFSAPLFIGILAALFLGERMGVHRIAALVVGFSGVLIAMAPGQDSFQWVALLPLICAMSYAASMILTRRVGDGESSLTMGLWTIGGSGLMIWPLGWLVTTLVPMGPEFHHLRLEFIVPDAAQMADLALLGIVGMTGYILLSRAYQVANASLIAPFDYAYLPFAATAAWFFWGEVPALNTLAGMALIIGAGLYIGYRELRAPERAETPAPVGETLIATGVPAVTEDTDIPASDPA</sequence>
<dbReference type="Proteomes" id="UP001320715">
    <property type="component" value="Unassembled WGS sequence"/>
</dbReference>
<keyword evidence="1" id="KW-0472">Membrane</keyword>